<feature type="non-terminal residue" evidence="2">
    <location>
        <position position="1"/>
    </location>
</feature>
<dbReference type="PANTHER" id="PTHR47159">
    <property type="entry name" value="PROTEIN CBG07705-RELATED"/>
    <property type="match status" value="1"/>
</dbReference>
<evidence type="ECO:0000313" key="2">
    <source>
        <dbReference type="EMBL" id="GMT14978.1"/>
    </source>
</evidence>
<dbReference type="Proteomes" id="UP001432322">
    <property type="component" value="Unassembled WGS sequence"/>
</dbReference>
<dbReference type="Gene3D" id="2.60.120.680">
    <property type="entry name" value="GOLD domain"/>
    <property type="match status" value="1"/>
</dbReference>
<dbReference type="InterPro" id="IPR036598">
    <property type="entry name" value="GOLD_dom_sf"/>
</dbReference>
<dbReference type="InterPro" id="IPR053302">
    <property type="entry name" value="CRAL-TRIO_domain"/>
</dbReference>
<proteinExistence type="predicted"/>
<reference evidence="2" key="1">
    <citation type="submission" date="2023-10" db="EMBL/GenBank/DDBJ databases">
        <title>Genome assembly of Pristionchus species.</title>
        <authorList>
            <person name="Yoshida K."/>
            <person name="Sommer R.J."/>
        </authorList>
    </citation>
    <scope>NUCLEOTIDE SEQUENCE</scope>
    <source>
        <strain evidence="2">RS5133</strain>
    </source>
</reference>
<protein>
    <recommendedName>
        <fullName evidence="1">Ctg-1-like C-terminal domain-containing protein</fullName>
    </recommendedName>
</protein>
<evidence type="ECO:0000313" key="3">
    <source>
        <dbReference type="Proteomes" id="UP001432322"/>
    </source>
</evidence>
<dbReference type="SUPFAM" id="SSF101576">
    <property type="entry name" value="Supernatant protein factor (SPF), C-terminal domain"/>
    <property type="match status" value="1"/>
</dbReference>
<keyword evidence="3" id="KW-1185">Reference proteome</keyword>
<evidence type="ECO:0000259" key="1">
    <source>
        <dbReference type="Pfam" id="PF25883"/>
    </source>
</evidence>
<dbReference type="InterPro" id="IPR058960">
    <property type="entry name" value="Ctg-1-like_C"/>
</dbReference>
<sequence length="115" mass="13226">PSIDSLVRVTIPAGKKLHITFTLKSTSPAFFVINRYCERTFGMTLQYSTSIDESIESDEMIDWLPFFDYPSMPTVDRLKERAPGPGVYRVIFHNENAWIRSLTINYRVLFESANG</sequence>
<feature type="domain" description="Ctg-1-like C-terminal" evidence="1">
    <location>
        <begin position="1"/>
        <end position="115"/>
    </location>
</feature>
<organism evidence="2 3">
    <name type="scientific">Pristionchus fissidentatus</name>
    <dbReference type="NCBI Taxonomy" id="1538716"/>
    <lineage>
        <taxon>Eukaryota</taxon>
        <taxon>Metazoa</taxon>
        <taxon>Ecdysozoa</taxon>
        <taxon>Nematoda</taxon>
        <taxon>Chromadorea</taxon>
        <taxon>Rhabditida</taxon>
        <taxon>Rhabditina</taxon>
        <taxon>Diplogasteromorpha</taxon>
        <taxon>Diplogasteroidea</taxon>
        <taxon>Neodiplogasteridae</taxon>
        <taxon>Pristionchus</taxon>
    </lineage>
</organism>
<dbReference type="PANTHER" id="PTHR47159:SF4">
    <property type="entry name" value="CRAL-TRIO DOMAIN-CONTAINING PROTEIN"/>
    <property type="match status" value="1"/>
</dbReference>
<dbReference type="Pfam" id="PF25883">
    <property type="entry name" value="F28H7_8_C"/>
    <property type="match status" value="1"/>
</dbReference>
<dbReference type="EMBL" id="BTSY01000002">
    <property type="protein sequence ID" value="GMT14978.1"/>
    <property type="molecule type" value="Genomic_DNA"/>
</dbReference>
<name>A0AAV5V9P0_9BILA</name>
<accession>A0AAV5V9P0</accession>
<comment type="caution">
    <text evidence="2">The sequence shown here is derived from an EMBL/GenBank/DDBJ whole genome shotgun (WGS) entry which is preliminary data.</text>
</comment>
<dbReference type="AlphaFoldDB" id="A0AAV5V9P0"/>
<feature type="non-terminal residue" evidence="2">
    <location>
        <position position="115"/>
    </location>
</feature>
<gene>
    <name evidence="2" type="ORF">PFISCL1PPCAC_6275</name>
</gene>